<evidence type="ECO:0000256" key="2">
    <source>
        <dbReference type="ARBA" id="ARBA00022649"/>
    </source>
</evidence>
<dbReference type="Gene3D" id="3.30.2310.20">
    <property type="entry name" value="RelE-like"/>
    <property type="match status" value="1"/>
</dbReference>
<protein>
    <submittedName>
        <fullName evidence="3">Type II toxin-antitoxin system RelE/ParE family toxin</fullName>
    </submittedName>
</protein>
<gene>
    <name evidence="3" type="ORF">FIL70_22960</name>
</gene>
<evidence type="ECO:0000313" key="3">
    <source>
        <dbReference type="EMBL" id="QDC39992.1"/>
    </source>
</evidence>
<dbReference type="PANTHER" id="PTHR33755:SF6">
    <property type="entry name" value="PLASMID STABILIZATION SYSTEM PROTEIN"/>
    <property type="match status" value="1"/>
</dbReference>
<accession>A0A5B8CMW4</accession>
<name>A0A5B8CMW4_SPHSA</name>
<keyword evidence="2" id="KW-1277">Toxin-antitoxin system</keyword>
<dbReference type="Pfam" id="PF05016">
    <property type="entry name" value="ParE_toxin"/>
    <property type="match status" value="1"/>
</dbReference>
<dbReference type="InterPro" id="IPR007712">
    <property type="entry name" value="RelE/ParE_toxin"/>
</dbReference>
<dbReference type="Proteomes" id="UP000311469">
    <property type="component" value="Chromosome cSF2"/>
</dbReference>
<dbReference type="InterPro" id="IPR035093">
    <property type="entry name" value="RelE/ParE_toxin_dom_sf"/>
</dbReference>
<dbReference type="InterPro" id="IPR051803">
    <property type="entry name" value="TA_system_RelE-like_toxin"/>
</dbReference>
<sequence>MMGLEFSPAAAADLVAIATFTARDNVLRAVTFVDELEGACAKIADFPRSGVARPEIRAGLRSKPHGSYVKFYSVLVSVIRIERILHGPAHRAPRSVPDPSLANDHLYAVLLRPRRARLSPPPRGPQPAGARQWLRLSRDYGAGRPDIAR</sequence>
<evidence type="ECO:0000256" key="1">
    <source>
        <dbReference type="ARBA" id="ARBA00006226"/>
    </source>
</evidence>
<dbReference type="EMBL" id="CP041017">
    <property type="protein sequence ID" value="QDC39992.1"/>
    <property type="molecule type" value="Genomic_DNA"/>
</dbReference>
<reference evidence="3 4" key="1">
    <citation type="submission" date="2019-06" db="EMBL/GenBank/DDBJ databases">
        <title>Genome organization and adaptive potential of archetypical organophosphate degarding Sphingobium fuliginis ATCC 27551.</title>
        <authorList>
            <person name="Sarwar A."/>
            <person name="Parthasarathy S."/>
            <person name="Singh C."/>
            <person name="Siddavattam D."/>
        </authorList>
    </citation>
    <scope>NUCLEOTIDE SEQUENCE [LARGE SCALE GENOMIC DNA]</scope>
    <source>
        <strain evidence="3 4">ATCC 27551</strain>
    </source>
</reference>
<dbReference type="PANTHER" id="PTHR33755">
    <property type="entry name" value="TOXIN PARE1-RELATED"/>
    <property type="match status" value="1"/>
</dbReference>
<dbReference type="KEGG" id="sufl:FIL70_22960"/>
<organism evidence="3 4">
    <name type="scientific">Sphingobium fuliginis ATCC 27551</name>
    <dbReference type="NCBI Taxonomy" id="1208342"/>
    <lineage>
        <taxon>Bacteria</taxon>
        <taxon>Pseudomonadati</taxon>
        <taxon>Pseudomonadota</taxon>
        <taxon>Alphaproteobacteria</taxon>
        <taxon>Sphingomonadales</taxon>
        <taxon>Sphingomonadaceae</taxon>
        <taxon>Sphingobium</taxon>
    </lineage>
</organism>
<dbReference type="AlphaFoldDB" id="A0A5B8CMW4"/>
<comment type="similarity">
    <text evidence="1">Belongs to the RelE toxin family.</text>
</comment>
<evidence type="ECO:0000313" key="4">
    <source>
        <dbReference type="Proteomes" id="UP000311469"/>
    </source>
</evidence>
<proteinExistence type="inferred from homology"/>